<dbReference type="AlphaFoldDB" id="A0A9D1J5C8"/>
<dbReference type="InterPro" id="IPR021377">
    <property type="entry name" value="DUF3006"/>
</dbReference>
<evidence type="ECO:0000256" key="1">
    <source>
        <dbReference type="SAM" id="MobiDB-lite"/>
    </source>
</evidence>
<dbReference type="Pfam" id="PF11213">
    <property type="entry name" value="DUF3006"/>
    <property type="match status" value="1"/>
</dbReference>
<gene>
    <name evidence="2" type="ORF">IAB37_05045</name>
</gene>
<feature type="compositionally biased region" description="Basic residues" evidence="1">
    <location>
        <begin position="56"/>
        <end position="69"/>
    </location>
</feature>
<reference evidence="2" key="1">
    <citation type="submission" date="2020-10" db="EMBL/GenBank/DDBJ databases">
        <authorList>
            <person name="Gilroy R."/>
        </authorList>
    </citation>
    <scope>NUCLEOTIDE SEQUENCE</scope>
    <source>
        <strain evidence="2">CHK189-12415</strain>
    </source>
</reference>
<sequence>MLTIDRIEEGIAVCEKGDGSFVRLPARPGWAEGDVLAEADGGYAVDEAETRARREAARRKSRKIKGRRR</sequence>
<evidence type="ECO:0000313" key="2">
    <source>
        <dbReference type="EMBL" id="HIR60924.1"/>
    </source>
</evidence>
<comment type="caution">
    <text evidence="2">The sequence shown here is derived from an EMBL/GenBank/DDBJ whole genome shotgun (WGS) entry which is preliminary data.</text>
</comment>
<proteinExistence type="predicted"/>
<dbReference type="EMBL" id="DVHA01000165">
    <property type="protein sequence ID" value="HIR60924.1"/>
    <property type="molecule type" value="Genomic_DNA"/>
</dbReference>
<dbReference type="Proteomes" id="UP000824241">
    <property type="component" value="Unassembled WGS sequence"/>
</dbReference>
<organism evidence="2 3">
    <name type="scientific">Candidatus Faecivivens stercoravium</name>
    <dbReference type="NCBI Taxonomy" id="2840803"/>
    <lineage>
        <taxon>Bacteria</taxon>
        <taxon>Bacillati</taxon>
        <taxon>Bacillota</taxon>
        <taxon>Clostridia</taxon>
        <taxon>Eubacteriales</taxon>
        <taxon>Oscillospiraceae</taxon>
        <taxon>Oscillospiraceae incertae sedis</taxon>
        <taxon>Candidatus Faecivivens</taxon>
    </lineage>
</organism>
<accession>A0A9D1J5C8</accession>
<protein>
    <submittedName>
        <fullName evidence="2">DUF3006 domain-containing protein</fullName>
    </submittedName>
</protein>
<evidence type="ECO:0000313" key="3">
    <source>
        <dbReference type="Proteomes" id="UP000824241"/>
    </source>
</evidence>
<reference evidence="2" key="2">
    <citation type="journal article" date="2021" name="PeerJ">
        <title>Extensive microbial diversity within the chicken gut microbiome revealed by metagenomics and culture.</title>
        <authorList>
            <person name="Gilroy R."/>
            <person name="Ravi A."/>
            <person name="Getino M."/>
            <person name="Pursley I."/>
            <person name="Horton D.L."/>
            <person name="Alikhan N.F."/>
            <person name="Baker D."/>
            <person name="Gharbi K."/>
            <person name="Hall N."/>
            <person name="Watson M."/>
            <person name="Adriaenssens E.M."/>
            <person name="Foster-Nyarko E."/>
            <person name="Jarju S."/>
            <person name="Secka A."/>
            <person name="Antonio M."/>
            <person name="Oren A."/>
            <person name="Chaudhuri R.R."/>
            <person name="La Ragione R."/>
            <person name="Hildebrand F."/>
            <person name="Pallen M.J."/>
        </authorList>
    </citation>
    <scope>NUCLEOTIDE SEQUENCE</scope>
    <source>
        <strain evidence="2">CHK189-12415</strain>
    </source>
</reference>
<name>A0A9D1J5C8_9FIRM</name>
<feature type="region of interest" description="Disordered" evidence="1">
    <location>
        <begin position="47"/>
        <end position="69"/>
    </location>
</feature>